<evidence type="ECO:0000313" key="2">
    <source>
        <dbReference type="Proteomes" id="UP000299102"/>
    </source>
</evidence>
<protein>
    <submittedName>
        <fullName evidence="1">Uncharacterized protein</fullName>
    </submittedName>
</protein>
<organism evidence="1 2">
    <name type="scientific">Eumeta variegata</name>
    <name type="common">Bagworm moth</name>
    <name type="synonym">Eumeta japonica</name>
    <dbReference type="NCBI Taxonomy" id="151549"/>
    <lineage>
        <taxon>Eukaryota</taxon>
        <taxon>Metazoa</taxon>
        <taxon>Ecdysozoa</taxon>
        <taxon>Arthropoda</taxon>
        <taxon>Hexapoda</taxon>
        <taxon>Insecta</taxon>
        <taxon>Pterygota</taxon>
        <taxon>Neoptera</taxon>
        <taxon>Endopterygota</taxon>
        <taxon>Lepidoptera</taxon>
        <taxon>Glossata</taxon>
        <taxon>Ditrysia</taxon>
        <taxon>Tineoidea</taxon>
        <taxon>Psychidae</taxon>
        <taxon>Oiketicinae</taxon>
        <taxon>Eumeta</taxon>
    </lineage>
</organism>
<proteinExistence type="predicted"/>
<gene>
    <name evidence="1" type="ORF">EVAR_53598_1</name>
</gene>
<dbReference type="Proteomes" id="UP000299102">
    <property type="component" value="Unassembled WGS sequence"/>
</dbReference>
<reference evidence="1 2" key="1">
    <citation type="journal article" date="2019" name="Commun. Biol.">
        <title>The bagworm genome reveals a unique fibroin gene that provides high tensile strength.</title>
        <authorList>
            <person name="Kono N."/>
            <person name="Nakamura H."/>
            <person name="Ohtoshi R."/>
            <person name="Tomita M."/>
            <person name="Numata K."/>
            <person name="Arakawa K."/>
        </authorList>
    </citation>
    <scope>NUCLEOTIDE SEQUENCE [LARGE SCALE GENOMIC DNA]</scope>
</reference>
<dbReference type="EMBL" id="BGZK01000695">
    <property type="protein sequence ID" value="GBP56527.1"/>
    <property type="molecule type" value="Genomic_DNA"/>
</dbReference>
<evidence type="ECO:0000313" key="1">
    <source>
        <dbReference type="EMBL" id="GBP56527.1"/>
    </source>
</evidence>
<dbReference type="AlphaFoldDB" id="A0A4C1X2I1"/>
<accession>A0A4C1X2I1</accession>
<name>A0A4C1X2I1_EUMVA</name>
<keyword evidence="2" id="KW-1185">Reference proteome</keyword>
<comment type="caution">
    <text evidence="1">The sequence shown here is derived from an EMBL/GenBank/DDBJ whole genome shotgun (WGS) entry which is preliminary data.</text>
</comment>
<sequence>MATGSVEAAHLDLAGVSSLNRNMRDLCDDVLTSFVARVANAMGGVDRSRNVLEQLDRPAALLISAGGLYYRVNAASGGRGATLRNFVMTPLQLGSARAPAPPSLFIL</sequence>